<feature type="compositionally biased region" description="Basic and acidic residues" evidence="6">
    <location>
        <begin position="57"/>
        <end position="67"/>
    </location>
</feature>
<feature type="region of interest" description="Disordered" evidence="6">
    <location>
        <begin position="1"/>
        <end position="109"/>
    </location>
</feature>
<evidence type="ECO:0000313" key="9">
    <source>
        <dbReference type="Proteomes" id="UP001459277"/>
    </source>
</evidence>
<evidence type="ECO:0000256" key="6">
    <source>
        <dbReference type="SAM" id="MobiDB-lite"/>
    </source>
</evidence>
<organism evidence="8 9">
    <name type="scientific">Lithocarpus litseifolius</name>
    <dbReference type="NCBI Taxonomy" id="425828"/>
    <lineage>
        <taxon>Eukaryota</taxon>
        <taxon>Viridiplantae</taxon>
        <taxon>Streptophyta</taxon>
        <taxon>Embryophyta</taxon>
        <taxon>Tracheophyta</taxon>
        <taxon>Spermatophyta</taxon>
        <taxon>Magnoliopsida</taxon>
        <taxon>eudicotyledons</taxon>
        <taxon>Gunneridae</taxon>
        <taxon>Pentapetalae</taxon>
        <taxon>rosids</taxon>
        <taxon>fabids</taxon>
        <taxon>Fagales</taxon>
        <taxon>Fagaceae</taxon>
        <taxon>Lithocarpus</taxon>
    </lineage>
</organism>
<name>A0AAW2CWU1_9ROSI</name>
<sequence>MLQLNMAGVGPSGSDIQKSENNDPMNITGNEIFDHDMDDTSNARVDHELEPLNVVEESTHAGDKMETDNNLGFEPDVNPKINGSSQKNENAGSPPLSPRTPPSPPCNDCSSPDNYLSDCGSSSSVGSNFQRASDLLMAVSVSADVYKMKITKLVVAAMEELTKMALKGEPLWQLQKNGKTELLNDVEYMGQFGHVDATLKEIMKMVEVREPPKWMPSLDNTSECSFESGYKPISCNEHELEPLRIEASRETGHVRMNPIGLVEMLMDLKQWSLVFSNIVSKAMVLGILSSTGKEGNYDGTLQVMTAEFHVPSPLVPVRESYFARYCKQVAPGTWGIVDISLEKLFSYPSVNFRRRPSGCLIQEMPNGYSKVIWVEHVEVDDGSVHKLFQPLVVSGFAFGAKRWVNTIVQQCVRLANLMARSTPTDTGVLIPQYGRTGLLKLSERMMRIFCIDVCASASNLWMPIPRYGAEDMRIMTKYSKYEPGIPPVPSVVFATSVQIPASRKRICNFLQHANSRNKWDILSYGYSIKELAYIINGEDPGNRISIIQVIDTPVLYLQESYSDSTGSYVVYAPMDAYAMSIVLNGGDPDTVVILPSGFAILPDKPTPEGEENSASLLTLGFHIIDGASTKNFIPSESIDMMHQILAETSFSIMTAMISPKH</sequence>
<keyword evidence="4" id="KW-0804">Transcription</keyword>
<dbReference type="CDD" id="cd08875">
    <property type="entry name" value="START_ArGLABRA2_like"/>
    <property type="match status" value="1"/>
</dbReference>
<dbReference type="GO" id="GO:0008289">
    <property type="term" value="F:lipid binding"/>
    <property type="evidence" value="ECO:0007669"/>
    <property type="project" value="InterPro"/>
</dbReference>
<dbReference type="Pfam" id="PF25797">
    <property type="entry name" value="PDF2_C"/>
    <property type="match status" value="1"/>
</dbReference>
<dbReference type="SUPFAM" id="SSF55961">
    <property type="entry name" value="Bet v1-like"/>
    <property type="match status" value="2"/>
</dbReference>
<keyword evidence="5" id="KW-0539">Nucleus</keyword>
<dbReference type="SMART" id="SM00234">
    <property type="entry name" value="START"/>
    <property type="match status" value="1"/>
</dbReference>
<feature type="domain" description="START" evidence="7">
    <location>
        <begin position="143"/>
        <end position="416"/>
    </location>
</feature>
<dbReference type="InterPro" id="IPR057993">
    <property type="entry name" value="HD-Zip_IV_C"/>
</dbReference>
<dbReference type="PROSITE" id="PS50848">
    <property type="entry name" value="START"/>
    <property type="match status" value="1"/>
</dbReference>
<dbReference type="AlphaFoldDB" id="A0AAW2CWU1"/>
<comment type="caution">
    <text evidence="8">The sequence shown here is derived from an EMBL/GenBank/DDBJ whole genome shotgun (WGS) entry which is preliminary data.</text>
</comment>
<feature type="compositionally biased region" description="Pro residues" evidence="6">
    <location>
        <begin position="95"/>
        <end position="105"/>
    </location>
</feature>
<keyword evidence="9" id="KW-1185">Reference proteome</keyword>
<evidence type="ECO:0000256" key="5">
    <source>
        <dbReference type="ARBA" id="ARBA00023242"/>
    </source>
</evidence>
<gene>
    <name evidence="8" type="ORF">SO802_014687</name>
</gene>
<evidence type="ECO:0000256" key="1">
    <source>
        <dbReference type="ARBA" id="ARBA00023015"/>
    </source>
</evidence>
<dbReference type="InterPro" id="IPR042160">
    <property type="entry name" value="HD-Zip_IV"/>
</dbReference>
<evidence type="ECO:0000256" key="2">
    <source>
        <dbReference type="ARBA" id="ARBA00023125"/>
    </source>
</evidence>
<evidence type="ECO:0000313" key="8">
    <source>
        <dbReference type="EMBL" id="KAL0000906.1"/>
    </source>
</evidence>
<dbReference type="PANTHER" id="PTHR45654:SF48">
    <property type="entry name" value="START DOMAIN-CONTAINING PROTEIN"/>
    <property type="match status" value="1"/>
</dbReference>
<keyword evidence="3" id="KW-0371">Homeobox</keyword>
<evidence type="ECO:0000256" key="3">
    <source>
        <dbReference type="ARBA" id="ARBA00023155"/>
    </source>
</evidence>
<accession>A0AAW2CWU1</accession>
<protein>
    <recommendedName>
        <fullName evidence="7">START domain-containing protein</fullName>
    </recommendedName>
</protein>
<dbReference type="Proteomes" id="UP001459277">
    <property type="component" value="Unassembled WGS sequence"/>
</dbReference>
<evidence type="ECO:0000256" key="4">
    <source>
        <dbReference type="ARBA" id="ARBA00023163"/>
    </source>
</evidence>
<dbReference type="GO" id="GO:0003677">
    <property type="term" value="F:DNA binding"/>
    <property type="evidence" value="ECO:0007669"/>
    <property type="project" value="UniProtKB-KW"/>
</dbReference>
<dbReference type="InterPro" id="IPR002913">
    <property type="entry name" value="START_lipid-bd_dom"/>
</dbReference>
<proteinExistence type="predicted"/>
<feature type="compositionally biased region" description="Polar residues" evidence="6">
    <location>
        <begin position="81"/>
        <end position="91"/>
    </location>
</feature>
<evidence type="ECO:0000259" key="7">
    <source>
        <dbReference type="PROSITE" id="PS50848"/>
    </source>
</evidence>
<keyword evidence="1" id="KW-0805">Transcription regulation</keyword>
<keyword evidence="2" id="KW-0238">DNA-binding</keyword>
<reference evidence="8 9" key="1">
    <citation type="submission" date="2024-01" db="EMBL/GenBank/DDBJ databases">
        <title>A telomere-to-telomere, gap-free genome of sweet tea (Lithocarpus litseifolius).</title>
        <authorList>
            <person name="Zhou J."/>
        </authorList>
    </citation>
    <scope>NUCLEOTIDE SEQUENCE [LARGE SCALE GENOMIC DNA]</scope>
    <source>
        <strain evidence="8">Zhou-2022a</strain>
        <tissue evidence="8">Leaf</tissue>
    </source>
</reference>
<dbReference type="PANTHER" id="PTHR45654">
    <property type="entry name" value="HOMEOBOX-LEUCINE ZIPPER PROTEIN MERISTEM L1"/>
    <property type="match status" value="1"/>
</dbReference>
<dbReference type="Pfam" id="PF01852">
    <property type="entry name" value="START"/>
    <property type="match status" value="1"/>
</dbReference>
<dbReference type="EMBL" id="JAZDWU010000005">
    <property type="protein sequence ID" value="KAL0000906.1"/>
    <property type="molecule type" value="Genomic_DNA"/>
</dbReference>